<dbReference type="EMBL" id="JABVXQ010000014">
    <property type="protein sequence ID" value="KAF6078169.1"/>
    <property type="molecule type" value="Genomic_DNA"/>
</dbReference>
<accession>A0A834DFM2</accession>
<feature type="compositionally biased region" description="Low complexity" evidence="1">
    <location>
        <begin position="53"/>
        <end position="64"/>
    </location>
</feature>
<name>A0A834DFM2_9CHIR</name>
<gene>
    <name evidence="2" type="ORF">HJG60_009073</name>
</gene>
<comment type="caution">
    <text evidence="2">The sequence shown here is derived from an EMBL/GenBank/DDBJ whole genome shotgun (WGS) entry which is preliminary data.</text>
</comment>
<proteinExistence type="predicted"/>
<sequence length="123" mass="12925">MCPDWELNPQPFGLQAGAQSTEPHQPEPRKGHCLKAHGPFMQTSGTPPVIRPSSSSAVFSSTGSLTGLPVPGPPPWHSGITGESAQHVLVLRTVETESVAEMGTKRMALASDLGIFPRSSPSS</sequence>
<evidence type="ECO:0000313" key="2">
    <source>
        <dbReference type="EMBL" id="KAF6078169.1"/>
    </source>
</evidence>
<dbReference type="Proteomes" id="UP000664940">
    <property type="component" value="Unassembled WGS sequence"/>
</dbReference>
<evidence type="ECO:0000256" key="1">
    <source>
        <dbReference type="SAM" id="MobiDB-lite"/>
    </source>
</evidence>
<organism evidence="2 3">
    <name type="scientific">Phyllostomus discolor</name>
    <name type="common">pale spear-nosed bat</name>
    <dbReference type="NCBI Taxonomy" id="89673"/>
    <lineage>
        <taxon>Eukaryota</taxon>
        <taxon>Metazoa</taxon>
        <taxon>Chordata</taxon>
        <taxon>Craniata</taxon>
        <taxon>Vertebrata</taxon>
        <taxon>Euteleostomi</taxon>
        <taxon>Mammalia</taxon>
        <taxon>Eutheria</taxon>
        <taxon>Laurasiatheria</taxon>
        <taxon>Chiroptera</taxon>
        <taxon>Yangochiroptera</taxon>
        <taxon>Phyllostomidae</taxon>
        <taxon>Phyllostominae</taxon>
        <taxon>Phyllostomus</taxon>
    </lineage>
</organism>
<feature type="region of interest" description="Disordered" evidence="1">
    <location>
        <begin position="1"/>
        <end position="81"/>
    </location>
</feature>
<reference evidence="2 3" key="1">
    <citation type="journal article" date="2020" name="Nature">
        <title>Six reference-quality genomes reveal evolution of bat adaptations.</title>
        <authorList>
            <person name="Jebb D."/>
            <person name="Huang Z."/>
            <person name="Pippel M."/>
            <person name="Hughes G.M."/>
            <person name="Lavrichenko K."/>
            <person name="Devanna P."/>
            <person name="Winkler S."/>
            <person name="Jermiin L.S."/>
            <person name="Skirmuntt E.C."/>
            <person name="Katzourakis A."/>
            <person name="Burkitt-Gray L."/>
            <person name="Ray D.A."/>
            <person name="Sullivan K.A.M."/>
            <person name="Roscito J.G."/>
            <person name="Kirilenko B.M."/>
            <person name="Davalos L.M."/>
            <person name="Corthals A.P."/>
            <person name="Power M.L."/>
            <person name="Jones G."/>
            <person name="Ransome R.D."/>
            <person name="Dechmann D.K.N."/>
            <person name="Locatelli A.G."/>
            <person name="Puechmaille S.J."/>
            <person name="Fedrigo O."/>
            <person name="Jarvis E.D."/>
            <person name="Hiller M."/>
            <person name="Vernes S.C."/>
            <person name="Myers E.W."/>
            <person name="Teeling E.C."/>
        </authorList>
    </citation>
    <scope>NUCLEOTIDE SEQUENCE [LARGE SCALE GENOMIC DNA]</scope>
    <source>
        <strain evidence="2">Bat1K_MPI-CBG_1</strain>
    </source>
</reference>
<protein>
    <submittedName>
        <fullName evidence="2">Uncharacterized protein</fullName>
    </submittedName>
</protein>
<evidence type="ECO:0000313" key="3">
    <source>
        <dbReference type="Proteomes" id="UP000664940"/>
    </source>
</evidence>
<dbReference type="AlphaFoldDB" id="A0A834DFM2"/>